<gene>
    <name evidence="1" type="ORF">CAMP_LOCUS6175</name>
</gene>
<keyword evidence="2" id="KW-1185">Reference proteome</keyword>
<dbReference type="PANTHER" id="PTHR43205:SF5">
    <property type="entry name" value="PROSTAGLANDIN REDUCTASE 2"/>
    <property type="match status" value="1"/>
</dbReference>
<organism evidence="1 2">
    <name type="scientific">Caenorhabditis angaria</name>
    <dbReference type="NCBI Taxonomy" id="860376"/>
    <lineage>
        <taxon>Eukaryota</taxon>
        <taxon>Metazoa</taxon>
        <taxon>Ecdysozoa</taxon>
        <taxon>Nematoda</taxon>
        <taxon>Chromadorea</taxon>
        <taxon>Rhabditida</taxon>
        <taxon>Rhabditina</taxon>
        <taxon>Rhabditomorpha</taxon>
        <taxon>Rhabditoidea</taxon>
        <taxon>Rhabditidae</taxon>
        <taxon>Peloderinae</taxon>
        <taxon>Caenorhabditis</taxon>
    </lineage>
</organism>
<dbReference type="Proteomes" id="UP001152747">
    <property type="component" value="Unassembled WGS sequence"/>
</dbReference>
<reference evidence="1" key="1">
    <citation type="submission" date="2022-11" db="EMBL/GenBank/DDBJ databases">
        <authorList>
            <person name="Kikuchi T."/>
        </authorList>
    </citation>
    <scope>NUCLEOTIDE SEQUENCE</scope>
    <source>
        <strain evidence="1">PS1010</strain>
    </source>
</reference>
<sequence length="115" mass="13394">MLGERFPDQVIARMNPKGRVILCGQIAVYNTDLPYPPPIPCETQKILETRQIQRDRYLVLNYKNDWQKGIAQLRKWMENDEIRVKETIYEGLQNGPAAFVDMMNGKNVGKMLIRV</sequence>
<protein>
    <recommendedName>
        <fullName evidence="3">Alcohol dehydrogenase-like C-terminal domain-containing protein</fullName>
    </recommendedName>
</protein>
<dbReference type="SUPFAM" id="SSF50129">
    <property type="entry name" value="GroES-like"/>
    <property type="match status" value="1"/>
</dbReference>
<dbReference type="Gene3D" id="3.90.180.10">
    <property type="entry name" value="Medium-chain alcohol dehydrogenases, catalytic domain"/>
    <property type="match status" value="1"/>
</dbReference>
<dbReference type="AlphaFoldDB" id="A0A9P1IET3"/>
<dbReference type="EMBL" id="CANHGI010000002">
    <property type="protein sequence ID" value="CAI5443538.1"/>
    <property type="molecule type" value="Genomic_DNA"/>
</dbReference>
<dbReference type="OrthoDB" id="809632at2759"/>
<accession>A0A9P1IET3</accession>
<dbReference type="PANTHER" id="PTHR43205">
    <property type="entry name" value="PROSTAGLANDIN REDUCTASE"/>
    <property type="match status" value="1"/>
</dbReference>
<evidence type="ECO:0000313" key="1">
    <source>
        <dbReference type="EMBL" id="CAI5443538.1"/>
    </source>
</evidence>
<evidence type="ECO:0008006" key="3">
    <source>
        <dbReference type="Google" id="ProtNLM"/>
    </source>
</evidence>
<evidence type="ECO:0000313" key="2">
    <source>
        <dbReference type="Proteomes" id="UP001152747"/>
    </source>
</evidence>
<comment type="caution">
    <text evidence="1">The sequence shown here is derived from an EMBL/GenBank/DDBJ whole genome shotgun (WGS) entry which is preliminary data.</text>
</comment>
<dbReference type="GO" id="GO:0047522">
    <property type="term" value="F:15-oxoprostaglandin 13-reductase [NAD(P)+] activity"/>
    <property type="evidence" value="ECO:0007669"/>
    <property type="project" value="TreeGrafter"/>
</dbReference>
<proteinExistence type="predicted"/>
<dbReference type="GO" id="GO:0006693">
    <property type="term" value="P:prostaglandin metabolic process"/>
    <property type="evidence" value="ECO:0007669"/>
    <property type="project" value="TreeGrafter"/>
</dbReference>
<dbReference type="InterPro" id="IPR011032">
    <property type="entry name" value="GroES-like_sf"/>
</dbReference>
<name>A0A9P1IET3_9PELO</name>
<dbReference type="Gene3D" id="3.40.50.720">
    <property type="entry name" value="NAD(P)-binding Rossmann-like Domain"/>
    <property type="match status" value="1"/>
</dbReference>
<dbReference type="InterPro" id="IPR045010">
    <property type="entry name" value="MDR_fam"/>
</dbReference>